<organism evidence="3 4">
    <name type="scientific">Cellulomonas cellasea</name>
    <dbReference type="NCBI Taxonomy" id="43670"/>
    <lineage>
        <taxon>Bacteria</taxon>
        <taxon>Bacillati</taxon>
        <taxon>Actinomycetota</taxon>
        <taxon>Actinomycetes</taxon>
        <taxon>Micrococcales</taxon>
        <taxon>Cellulomonadaceae</taxon>
        <taxon>Cellulomonas</taxon>
    </lineage>
</organism>
<dbReference type="InterPro" id="IPR005545">
    <property type="entry name" value="YCII"/>
</dbReference>
<reference evidence="3 4" key="2">
    <citation type="submission" date="2020-08" db="EMBL/GenBank/DDBJ databases">
        <authorList>
            <person name="Partida-Martinez L."/>
            <person name="Huntemann M."/>
            <person name="Clum A."/>
            <person name="Wang J."/>
            <person name="Palaniappan K."/>
            <person name="Ritter S."/>
            <person name="Chen I.-M."/>
            <person name="Stamatis D."/>
            <person name="Reddy T."/>
            <person name="O'Malley R."/>
            <person name="Daum C."/>
            <person name="Shapiro N."/>
            <person name="Ivanova N."/>
            <person name="Kyrpides N."/>
            <person name="Woyke T."/>
        </authorList>
    </citation>
    <scope>NUCLEOTIDE SEQUENCE [LARGE SCALE GENOMIC DNA]</scope>
    <source>
        <strain evidence="3 4">RAS26</strain>
    </source>
</reference>
<dbReference type="RefSeq" id="WP_183295031.1">
    <property type="nucleotide sequence ID" value="NZ_JACHVX010000001.1"/>
</dbReference>
<dbReference type="Gene3D" id="3.30.70.1060">
    <property type="entry name" value="Dimeric alpha+beta barrel"/>
    <property type="match status" value="1"/>
</dbReference>
<dbReference type="InterPro" id="IPR011008">
    <property type="entry name" value="Dimeric_a/b-barrel"/>
</dbReference>
<accession>A0A7W4UDD3</accession>
<protein>
    <recommendedName>
        <fullName evidence="2">YCII-related domain-containing protein</fullName>
    </recommendedName>
</protein>
<evidence type="ECO:0000313" key="3">
    <source>
        <dbReference type="EMBL" id="MBB2922140.1"/>
    </source>
</evidence>
<sequence>MRYLVLLSPTSVPSTPPPPDLMEAIMLLGADATTAGALLDTAGLQPAGAALVRLAAGDVHVTDGPFTEAKEIISYAVYDVGSRDEAVEWTSRFLRLHRDLWAGWEGEAQVLPFFAMPSGRVDAAGPQHG</sequence>
<proteinExistence type="inferred from homology"/>
<dbReference type="PANTHER" id="PTHR35174:SF1">
    <property type="entry name" value="BLL0086 PROTEIN"/>
    <property type="match status" value="1"/>
</dbReference>
<gene>
    <name evidence="3" type="ORF">FHR80_001034</name>
</gene>
<evidence type="ECO:0000259" key="2">
    <source>
        <dbReference type="Pfam" id="PF03795"/>
    </source>
</evidence>
<reference evidence="3 4" key="1">
    <citation type="submission" date="2020-08" db="EMBL/GenBank/DDBJ databases">
        <title>The Agave Microbiome: Exploring the role of microbial communities in plant adaptations to desert environments.</title>
        <authorList>
            <person name="Partida-Martinez L.P."/>
        </authorList>
    </citation>
    <scope>NUCLEOTIDE SEQUENCE [LARGE SCALE GENOMIC DNA]</scope>
    <source>
        <strain evidence="3 4">RAS26</strain>
    </source>
</reference>
<dbReference type="PANTHER" id="PTHR35174">
    <property type="entry name" value="BLL7171 PROTEIN-RELATED"/>
    <property type="match status" value="1"/>
</dbReference>
<evidence type="ECO:0000313" key="4">
    <source>
        <dbReference type="Proteomes" id="UP000518206"/>
    </source>
</evidence>
<dbReference type="EMBL" id="JACHVX010000001">
    <property type="protein sequence ID" value="MBB2922140.1"/>
    <property type="molecule type" value="Genomic_DNA"/>
</dbReference>
<feature type="domain" description="YCII-related" evidence="2">
    <location>
        <begin position="52"/>
        <end position="92"/>
    </location>
</feature>
<evidence type="ECO:0000256" key="1">
    <source>
        <dbReference type="ARBA" id="ARBA00007689"/>
    </source>
</evidence>
<comment type="caution">
    <text evidence="3">The sequence shown here is derived from an EMBL/GenBank/DDBJ whole genome shotgun (WGS) entry which is preliminary data.</text>
</comment>
<dbReference type="Pfam" id="PF03795">
    <property type="entry name" value="YCII"/>
    <property type="match status" value="1"/>
</dbReference>
<dbReference type="SUPFAM" id="SSF54909">
    <property type="entry name" value="Dimeric alpha+beta barrel"/>
    <property type="match status" value="1"/>
</dbReference>
<comment type="similarity">
    <text evidence="1">Belongs to the YciI family.</text>
</comment>
<name>A0A7W4UDD3_9CELL</name>
<dbReference type="AlphaFoldDB" id="A0A7W4UDD3"/>
<dbReference type="Proteomes" id="UP000518206">
    <property type="component" value="Unassembled WGS sequence"/>
</dbReference>